<proteinExistence type="predicted"/>
<dbReference type="Pfam" id="PF06082">
    <property type="entry name" value="YjbH"/>
    <property type="match status" value="1"/>
</dbReference>
<keyword evidence="3" id="KW-1185">Reference proteome</keyword>
<organism evidence="2 3">
    <name type="scientific">Ramlibacter albus</name>
    <dbReference type="NCBI Taxonomy" id="2079448"/>
    <lineage>
        <taxon>Bacteria</taxon>
        <taxon>Pseudomonadati</taxon>
        <taxon>Pseudomonadota</taxon>
        <taxon>Betaproteobacteria</taxon>
        <taxon>Burkholderiales</taxon>
        <taxon>Comamonadaceae</taxon>
        <taxon>Ramlibacter</taxon>
    </lineage>
</organism>
<dbReference type="InterPro" id="IPR010344">
    <property type="entry name" value="YbjH"/>
</dbReference>
<reference evidence="2" key="1">
    <citation type="submission" date="2020-08" db="EMBL/GenBank/DDBJ databases">
        <title>Ramlibacter sp. GTP1 16S ribosomal RNA gene genome sequencing and assembly.</title>
        <authorList>
            <person name="Kang M."/>
        </authorList>
    </citation>
    <scope>NUCLEOTIDE SEQUENCE</scope>
    <source>
        <strain evidence="2">GTP1</strain>
    </source>
</reference>
<dbReference type="RefSeq" id="WP_187081819.1">
    <property type="nucleotide sequence ID" value="NZ_JACORU010000004.1"/>
</dbReference>
<evidence type="ECO:0000313" key="2">
    <source>
        <dbReference type="EMBL" id="MBC5765341.1"/>
    </source>
</evidence>
<name>A0A923M9G2_9BURK</name>
<sequence length="684" mass="74158">MAAVVLAALLPVPCALAAGDGIATRGATGGLTIPSGSVLQHGDAAFTASDFQEPALGSNTRRRDLTFGIGLAPNFELFGRYANYENPIPGSTAANGLRDISANVKLKLPRLWRHQPDLAIGVTDLGGGATNFGSTYFVASDRLGWLDWTLGYARAGALLREARNPKTFDGVFGGLQLRAGESGLSAIAEYDGQQKFAGVRYRSPSIQYLAGTRLELSVLRSFGARDPAGRDVDRTSAAVSVIVPLEQIAERPRTFRPERALRAADSQSSAMGATPEDRLEALQRALVASGMERVRVGTLDRDLVVEYENHVFGQTEADALGVVLGLAAELAPAGTSRLRAVTLKAGLPMYVTSAGVAEYRSFLRSADSGSVSGSLAVDGFKAHQAERVSWQAALPGRRNFAHFQLEPELVNTVATELAVFDYSLAANLKSFFPLWRGAEFHTSYVQRLSSTENFEPGNFFGAFRHRNGLKVAALQQSFWLGSHVLVSAGVGRYRYDNFGVEVESTMFMPGGRDVIRLKGATYERNPGESRAQAMPLSASYRWAPAPHTWVEAGLQQYTDGTRGPSIVLTRWFGEVGANLFVRRGGTRTFGGFELTIPLTPRRGADLAGFTLNGTPQFTKGVRTRIVSGSGVNFVELGGVLDFPLQYNAEQRLLNGGHVSEKYFISRLHRMREAFYLYARDRLPE</sequence>
<feature type="signal peptide" evidence="1">
    <location>
        <begin position="1"/>
        <end position="17"/>
    </location>
</feature>
<gene>
    <name evidence="2" type="ORF">H8R02_12810</name>
</gene>
<dbReference type="AlphaFoldDB" id="A0A923M9G2"/>
<comment type="caution">
    <text evidence="2">The sequence shown here is derived from an EMBL/GenBank/DDBJ whole genome shotgun (WGS) entry which is preliminary data.</text>
</comment>
<accession>A0A923M9G2</accession>
<evidence type="ECO:0000256" key="1">
    <source>
        <dbReference type="SAM" id="SignalP"/>
    </source>
</evidence>
<dbReference type="EMBL" id="JACORU010000004">
    <property type="protein sequence ID" value="MBC5765341.1"/>
    <property type="molecule type" value="Genomic_DNA"/>
</dbReference>
<feature type="chain" id="PRO_5037571848" evidence="1">
    <location>
        <begin position="18"/>
        <end position="684"/>
    </location>
</feature>
<protein>
    <submittedName>
        <fullName evidence="2">YjbH domain-containing protein</fullName>
    </submittedName>
</protein>
<dbReference type="Proteomes" id="UP000596827">
    <property type="component" value="Unassembled WGS sequence"/>
</dbReference>
<keyword evidence="1" id="KW-0732">Signal</keyword>
<evidence type="ECO:0000313" key="3">
    <source>
        <dbReference type="Proteomes" id="UP000596827"/>
    </source>
</evidence>